<gene>
    <name evidence="5" type="ORF">B2A_00053</name>
</gene>
<dbReference type="GO" id="GO:0016020">
    <property type="term" value="C:membrane"/>
    <property type="evidence" value="ECO:0007669"/>
    <property type="project" value="InterPro"/>
</dbReference>
<dbReference type="Pfam" id="PF00664">
    <property type="entry name" value="ABC_membrane"/>
    <property type="match status" value="1"/>
</dbReference>
<protein>
    <submittedName>
        <fullName evidence="5">Secretion abc transporter</fullName>
    </submittedName>
</protein>
<evidence type="ECO:0000259" key="4">
    <source>
        <dbReference type="PROSITE" id="PS50929"/>
    </source>
</evidence>
<dbReference type="Gene3D" id="1.20.1560.10">
    <property type="entry name" value="ABC transporter type 1, transmembrane domain"/>
    <property type="match status" value="1"/>
</dbReference>
<keyword evidence="2" id="KW-1133">Transmembrane helix</keyword>
<dbReference type="InterPro" id="IPR011527">
    <property type="entry name" value="ABC1_TM_dom"/>
</dbReference>
<dbReference type="PROSITE" id="PS50929">
    <property type="entry name" value="ABC_TM1F"/>
    <property type="match status" value="1"/>
</dbReference>
<dbReference type="AlphaFoldDB" id="T1BIK5"/>
<sequence length="119" mass="12983">MLIYSLKLTAIVLGAFLVYVLVRVLSYRVQFEATSQQVLASAQQQSKFLEAVRGATTIRLHNQSAAQSARYMNATTDTLNRGLVVQKLNLIFGSANTLIFGLENTAIYWVGALMVLGGA</sequence>
<keyword evidence="3" id="KW-0472">Membrane</keyword>
<dbReference type="EMBL" id="AUZZ01000042">
    <property type="protein sequence ID" value="EQD69497.1"/>
    <property type="molecule type" value="Genomic_DNA"/>
</dbReference>
<keyword evidence="1" id="KW-0812">Transmembrane</keyword>
<evidence type="ECO:0000313" key="5">
    <source>
        <dbReference type="EMBL" id="EQD69497.1"/>
    </source>
</evidence>
<feature type="domain" description="ABC transmembrane type-1" evidence="4">
    <location>
        <begin position="1"/>
        <end position="119"/>
    </location>
</feature>
<proteinExistence type="predicted"/>
<name>T1BIK5_9ZZZZ</name>
<evidence type="ECO:0000256" key="3">
    <source>
        <dbReference type="ARBA" id="ARBA00023136"/>
    </source>
</evidence>
<dbReference type="InterPro" id="IPR036640">
    <property type="entry name" value="ABC1_TM_sf"/>
</dbReference>
<comment type="caution">
    <text evidence="5">The sequence shown here is derived from an EMBL/GenBank/DDBJ whole genome shotgun (WGS) entry which is preliminary data.</text>
</comment>
<dbReference type="GO" id="GO:0005524">
    <property type="term" value="F:ATP binding"/>
    <property type="evidence" value="ECO:0007669"/>
    <property type="project" value="InterPro"/>
</dbReference>
<evidence type="ECO:0000256" key="1">
    <source>
        <dbReference type="ARBA" id="ARBA00022692"/>
    </source>
</evidence>
<organism evidence="5">
    <name type="scientific">mine drainage metagenome</name>
    <dbReference type="NCBI Taxonomy" id="410659"/>
    <lineage>
        <taxon>unclassified sequences</taxon>
        <taxon>metagenomes</taxon>
        <taxon>ecological metagenomes</taxon>
    </lineage>
</organism>
<evidence type="ECO:0000256" key="2">
    <source>
        <dbReference type="ARBA" id="ARBA00022989"/>
    </source>
</evidence>
<accession>T1BIK5</accession>
<feature type="non-terminal residue" evidence="5">
    <location>
        <position position="119"/>
    </location>
</feature>
<dbReference type="GO" id="GO:0140359">
    <property type="term" value="F:ABC-type transporter activity"/>
    <property type="evidence" value="ECO:0007669"/>
    <property type="project" value="InterPro"/>
</dbReference>
<reference evidence="5" key="1">
    <citation type="submission" date="2013-08" db="EMBL/GenBank/DDBJ databases">
        <authorList>
            <person name="Mendez C."/>
            <person name="Richter M."/>
            <person name="Ferrer M."/>
            <person name="Sanchez J."/>
        </authorList>
    </citation>
    <scope>NUCLEOTIDE SEQUENCE</scope>
</reference>
<reference evidence="5" key="2">
    <citation type="journal article" date="2014" name="ISME J.">
        <title>Microbial stratification in low pH oxic and suboxic macroscopic growths along an acid mine drainage.</title>
        <authorList>
            <person name="Mendez-Garcia C."/>
            <person name="Mesa V."/>
            <person name="Sprenger R.R."/>
            <person name="Richter M."/>
            <person name="Diez M.S."/>
            <person name="Solano J."/>
            <person name="Bargiela R."/>
            <person name="Golyshina O.V."/>
            <person name="Manteca A."/>
            <person name="Ramos J.L."/>
            <person name="Gallego J.R."/>
            <person name="Llorente I."/>
            <person name="Martins Dos Santos V.A."/>
            <person name="Jensen O.N."/>
            <person name="Pelaez A.I."/>
            <person name="Sanchez J."/>
            <person name="Ferrer M."/>
        </authorList>
    </citation>
    <scope>NUCLEOTIDE SEQUENCE</scope>
</reference>
<dbReference type="SUPFAM" id="SSF90123">
    <property type="entry name" value="ABC transporter transmembrane region"/>
    <property type="match status" value="1"/>
</dbReference>